<dbReference type="EMBL" id="BGPR01074802">
    <property type="protein sequence ID" value="GBO46858.1"/>
    <property type="molecule type" value="Genomic_DNA"/>
</dbReference>
<evidence type="ECO:0000313" key="2">
    <source>
        <dbReference type="Proteomes" id="UP000499080"/>
    </source>
</evidence>
<feature type="non-terminal residue" evidence="1">
    <location>
        <position position="82"/>
    </location>
</feature>
<accession>A0A4Y2XC85</accession>
<organism evidence="1 2">
    <name type="scientific">Araneus ventricosus</name>
    <name type="common">Orbweaver spider</name>
    <name type="synonym">Epeira ventricosa</name>
    <dbReference type="NCBI Taxonomy" id="182803"/>
    <lineage>
        <taxon>Eukaryota</taxon>
        <taxon>Metazoa</taxon>
        <taxon>Ecdysozoa</taxon>
        <taxon>Arthropoda</taxon>
        <taxon>Chelicerata</taxon>
        <taxon>Arachnida</taxon>
        <taxon>Araneae</taxon>
        <taxon>Araneomorphae</taxon>
        <taxon>Entelegynae</taxon>
        <taxon>Araneoidea</taxon>
        <taxon>Araneidae</taxon>
        <taxon>Araneus</taxon>
    </lineage>
</organism>
<dbReference type="Proteomes" id="UP000499080">
    <property type="component" value="Unassembled WGS sequence"/>
</dbReference>
<comment type="caution">
    <text evidence="1">The sequence shown here is derived from an EMBL/GenBank/DDBJ whole genome shotgun (WGS) entry which is preliminary data.</text>
</comment>
<dbReference type="AlphaFoldDB" id="A0A4Y2XC85"/>
<proteinExistence type="predicted"/>
<keyword evidence="2" id="KW-1185">Reference proteome</keyword>
<sequence>MEENSQEIIKKYVKILSGSLPCNEAQYNTENAVLEDIEYLIHHLDLFVAAFPSDLSKSCVICKLCELIVGFGLVHQVSPDDR</sequence>
<reference evidence="1 2" key="1">
    <citation type="journal article" date="2019" name="Sci. Rep.">
        <title>Orb-weaving spider Araneus ventricosus genome elucidates the spidroin gene catalogue.</title>
        <authorList>
            <person name="Kono N."/>
            <person name="Nakamura H."/>
            <person name="Ohtoshi R."/>
            <person name="Moran D.A.P."/>
            <person name="Shinohara A."/>
            <person name="Yoshida Y."/>
            <person name="Fujiwara M."/>
            <person name="Mori M."/>
            <person name="Tomita M."/>
            <person name="Arakawa K."/>
        </authorList>
    </citation>
    <scope>NUCLEOTIDE SEQUENCE [LARGE SCALE GENOMIC DNA]</scope>
</reference>
<gene>
    <name evidence="1" type="ORF">AVEN_253336_1</name>
</gene>
<protein>
    <submittedName>
        <fullName evidence="1">Uncharacterized protein</fullName>
    </submittedName>
</protein>
<evidence type="ECO:0000313" key="1">
    <source>
        <dbReference type="EMBL" id="GBO46858.1"/>
    </source>
</evidence>
<dbReference type="OrthoDB" id="6435263at2759"/>
<name>A0A4Y2XC85_ARAVE</name>